<organism evidence="7">
    <name type="scientific">uncultured Aureispira sp</name>
    <dbReference type="NCBI Taxonomy" id="1331704"/>
    <lineage>
        <taxon>Bacteria</taxon>
        <taxon>Pseudomonadati</taxon>
        <taxon>Bacteroidota</taxon>
        <taxon>Saprospiria</taxon>
        <taxon>Saprospirales</taxon>
        <taxon>Saprospiraceae</taxon>
        <taxon>Aureispira</taxon>
        <taxon>environmental samples</taxon>
    </lineage>
</organism>
<dbReference type="EMBL" id="CACVAQ010000269">
    <property type="protein sequence ID" value="CAA6818893.1"/>
    <property type="molecule type" value="Genomic_DNA"/>
</dbReference>
<dbReference type="GO" id="GO:0005886">
    <property type="term" value="C:plasma membrane"/>
    <property type="evidence" value="ECO:0007669"/>
    <property type="project" value="UniProtKB-SubCell"/>
</dbReference>
<keyword evidence="6 7" id="KW-0012">Acyltransferase</keyword>
<dbReference type="PANTHER" id="PTHR30606:SF9">
    <property type="entry name" value="LIPID A BIOSYNTHESIS LAUROYLTRANSFERASE"/>
    <property type="match status" value="1"/>
</dbReference>
<keyword evidence="2" id="KW-1003">Cell membrane</keyword>
<dbReference type="CDD" id="cd07984">
    <property type="entry name" value="LPLAT_LABLAT-like"/>
    <property type="match status" value="1"/>
</dbReference>
<dbReference type="AlphaFoldDB" id="A0A6S6TS90"/>
<comment type="subcellular location">
    <subcellularLocation>
        <location evidence="1">Cell inner membrane</location>
    </subcellularLocation>
</comment>
<dbReference type="PANTHER" id="PTHR30606">
    <property type="entry name" value="LIPID A BIOSYNTHESIS LAUROYL ACYLTRANSFERASE"/>
    <property type="match status" value="1"/>
</dbReference>
<keyword evidence="3" id="KW-0997">Cell inner membrane</keyword>
<accession>A0A6S6TS90</accession>
<reference evidence="7" key="1">
    <citation type="submission" date="2020-01" db="EMBL/GenBank/DDBJ databases">
        <authorList>
            <person name="Meier V. D."/>
            <person name="Meier V D."/>
        </authorList>
    </citation>
    <scope>NUCLEOTIDE SEQUENCE</scope>
    <source>
        <strain evidence="7">HLG_WM_MAG_10</strain>
    </source>
</reference>
<dbReference type="GO" id="GO:0009247">
    <property type="term" value="P:glycolipid biosynthetic process"/>
    <property type="evidence" value="ECO:0007669"/>
    <property type="project" value="UniProtKB-ARBA"/>
</dbReference>
<proteinExistence type="predicted"/>
<keyword evidence="5" id="KW-0472">Membrane</keyword>
<evidence type="ECO:0000256" key="2">
    <source>
        <dbReference type="ARBA" id="ARBA00022475"/>
    </source>
</evidence>
<dbReference type="Pfam" id="PF03279">
    <property type="entry name" value="Lip_A_acyltrans"/>
    <property type="match status" value="1"/>
</dbReference>
<evidence type="ECO:0000256" key="5">
    <source>
        <dbReference type="ARBA" id="ARBA00023136"/>
    </source>
</evidence>
<protein>
    <submittedName>
        <fullName evidence="7">Lysophospholipid acyltransferase</fullName>
    </submittedName>
</protein>
<dbReference type="InterPro" id="IPR004960">
    <property type="entry name" value="LipA_acyltrans"/>
</dbReference>
<name>A0A6S6TS90_9BACT</name>
<dbReference type="GO" id="GO:0016746">
    <property type="term" value="F:acyltransferase activity"/>
    <property type="evidence" value="ECO:0007669"/>
    <property type="project" value="UniProtKB-KW"/>
</dbReference>
<evidence type="ECO:0000256" key="3">
    <source>
        <dbReference type="ARBA" id="ARBA00022519"/>
    </source>
</evidence>
<gene>
    <name evidence="7" type="ORF">HELGO_WM17588</name>
</gene>
<sequence>MASWKGKTRGGLLGYKIFVFILKNLGLRAAYTLLVFVSFYFVLFAPTSTKSIYSFFRKRLKKGRIKSALAVYKTYFSFGQALIDRTAVLAGQKDKFTYDFDGEEHIRTIAEEGNGGVLISFHGGNWSMAGSMLEDNVGQSARINIVMLEAEHQKIKSFLERIQVKQAANIIGVGEDFSHIIKMGSALRNGELLCMHGDRFLPGAETIEVNFLGAKVHLPAGPFELITRMNVPYSIVFAFKESTSHYHYYSTPPFKDAVSAQKAAQYFATNVEEKIKKYPYQWYNFYDFWATPEITNAPSSRRRRTKTKKKEASNG</sequence>
<evidence type="ECO:0000256" key="1">
    <source>
        <dbReference type="ARBA" id="ARBA00004533"/>
    </source>
</evidence>
<evidence type="ECO:0000313" key="7">
    <source>
        <dbReference type="EMBL" id="CAA6818893.1"/>
    </source>
</evidence>
<keyword evidence="4 7" id="KW-0808">Transferase</keyword>
<evidence type="ECO:0000256" key="6">
    <source>
        <dbReference type="ARBA" id="ARBA00023315"/>
    </source>
</evidence>
<evidence type="ECO:0000256" key="4">
    <source>
        <dbReference type="ARBA" id="ARBA00022679"/>
    </source>
</evidence>